<keyword evidence="3" id="KW-0548">Nucleotidyltransferase</keyword>
<evidence type="ECO:0000259" key="2">
    <source>
        <dbReference type="Pfam" id="PF14529"/>
    </source>
</evidence>
<dbReference type="OrthoDB" id="6593055at2759"/>
<keyword evidence="3" id="KW-0808">Transferase</keyword>
<feature type="non-terminal residue" evidence="3">
    <location>
        <position position="1"/>
    </location>
</feature>
<evidence type="ECO:0000313" key="3">
    <source>
        <dbReference type="EMBL" id="KAF0704581.1"/>
    </source>
</evidence>
<evidence type="ECO:0000313" key="4">
    <source>
        <dbReference type="Proteomes" id="UP000478052"/>
    </source>
</evidence>
<dbReference type="EMBL" id="VUJU01013520">
    <property type="protein sequence ID" value="KAF0704581.1"/>
    <property type="molecule type" value="Genomic_DNA"/>
</dbReference>
<feature type="domain" description="Endonuclease/exonuclease/phosphatase" evidence="2">
    <location>
        <begin position="201"/>
        <end position="281"/>
    </location>
</feature>
<proteinExistence type="predicted"/>
<feature type="non-terminal residue" evidence="3">
    <location>
        <position position="398"/>
    </location>
</feature>
<sequence>KVEEPHKRRDIPQCLNCQSYGHTRAYCSFPPRCVKCGEGHPTSVCEKTPDTPATCALCSGSHPANYKGCTVHKELQNRRRHPLTSTKLTQKPHLNQPLQCPAPSTSSPSSNLQSNTRPSSYVNVTEKRIDIVLISETHFTSNSYVNLPGYDSYRANHPDNTAHAGAAIYIKSSLKYIPLPNFISDDIQSYAISLILNNIPITFAAVYSPPKHKISPARFTEIFSTVNNNYIIGGDLNAKHQQWGCRALNPRGNSLLQSLLTTNSTVIAPPNYTYWPNSHHSPVMLSLDCLPQAKVNPSALSQFPIDWNKFSTILSEKTCLKLCLKTPSDIDDAVNLLTTNIQTSVWDSAKPVPLHVKPPPHLPSYIRTLISQKRRARVFGKELDTLLTNPITTHLPKS</sequence>
<dbReference type="Pfam" id="PF14529">
    <property type="entry name" value="Exo_endo_phos_2"/>
    <property type="match status" value="1"/>
</dbReference>
<dbReference type="Proteomes" id="UP000478052">
    <property type="component" value="Unassembled WGS sequence"/>
</dbReference>
<gene>
    <name evidence="3" type="ORF">FWK35_00035917</name>
</gene>
<dbReference type="Gene3D" id="3.60.10.10">
    <property type="entry name" value="Endonuclease/exonuclease/phosphatase"/>
    <property type="match status" value="1"/>
</dbReference>
<name>A0A6G0VR42_APHCR</name>
<protein>
    <submittedName>
        <fullName evidence="3">Reverse transcriptase domain-containing protein</fullName>
    </submittedName>
</protein>
<dbReference type="SUPFAM" id="SSF56219">
    <property type="entry name" value="DNase I-like"/>
    <property type="match status" value="1"/>
</dbReference>
<dbReference type="AlphaFoldDB" id="A0A6G0VR42"/>
<dbReference type="InterPro" id="IPR036691">
    <property type="entry name" value="Endo/exonu/phosph_ase_sf"/>
</dbReference>
<dbReference type="InterPro" id="IPR005135">
    <property type="entry name" value="Endo/exonuclease/phosphatase"/>
</dbReference>
<accession>A0A6G0VR42</accession>
<dbReference type="PANTHER" id="PTHR33273:SF2">
    <property type="entry name" value="ENDONUCLEASE_EXONUCLEASE_PHOSPHATASE DOMAIN-CONTAINING PROTEIN"/>
    <property type="match status" value="1"/>
</dbReference>
<dbReference type="GO" id="GO:0003964">
    <property type="term" value="F:RNA-directed DNA polymerase activity"/>
    <property type="evidence" value="ECO:0007669"/>
    <property type="project" value="UniProtKB-KW"/>
</dbReference>
<feature type="region of interest" description="Disordered" evidence="1">
    <location>
        <begin position="84"/>
        <end position="119"/>
    </location>
</feature>
<dbReference type="PANTHER" id="PTHR33273">
    <property type="entry name" value="DOMAIN-CONTAINING PROTEIN, PUTATIVE-RELATED"/>
    <property type="match status" value="1"/>
</dbReference>
<evidence type="ECO:0000256" key="1">
    <source>
        <dbReference type="SAM" id="MobiDB-lite"/>
    </source>
</evidence>
<reference evidence="3 4" key="1">
    <citation type="submission" date="2019-08" db="EMBL/GenBank/DDBJ databases">
        <title>Whole genome of Aphis craccivora.</title>
        <authorList>
            <person name="Voronova N.V."/>
            <person name="Shulinski R.S."/>
            <person name="Bandarenka Y.V."/>
            <person name="Zhorov D.G."/>
            <person name="Warner D."/>
        </authorList>
    </citation>
    <scope>NUCLEOTIDE SEQUENCE [LARGE SCALE GENOMIC DNA]</scope>
    <source>
        <strain evidence="3">180601</strain>
        <tissue evidence="3">Whole Body</tissue>
    </source>
</reference>
<organism evidence="3 4">
    <name type="scientific">Aphis craccivora</name>
    <name type="common">Cowpea aphid</name>
    <dbReference type="NCBI Taxonomy" id="307492"/>
    <lineage>
        <taxon>Eukaryota</taxon>
        <taxon>Metazoa</taxon>
        <taxon>Ecdysozoa</taxon>
        <taxon>Arthropoda</taxon>
        <taxon>Hexapoda</taxon>
        <taxon>Insecta</taxon>
        <taxon>Pterygota</taxon>
        <taxon>Neoptera</taxon>
        <taxon>Paraneoptera</taxon>
        <taxon>Hemiptera</taxon>
        <taxon>Sternorrhyncha</taxon>
        <taxon>Aphidomorpha</taxon>
        <taxon>Aphidoidea</taxon>
        <taxon>Aphididae</taxon>
        <taxon>Aphidini</taxon>
        <taxon>Aphis</taxon>
        <taxon>Aphis</taxon>
    </lineage>
</organism>
<keyword evidence="3" id="KW-0695">RNA-directed DNA polymerase</keyword>
<feature type="compositionally biased region" description="Polar residues" evidence="1">
    <location>
        <begin position="84"/>
        <end position="98"/>
    </location>
</feature>
<comment type="caution">
    <text evidence="3">The sequence shown here is derived from an EMBL/GenBank/DDBJ whole genome shotgun (WGS) entry which is preliminary data.</text>
</comment>
<feature type="compositionally biased region" description="Low complexity" evidence="1">
    <location>
        <begin position="103"/>
        <end position="116"/>
    </location>
</feature>
<keyword evidence="4" id="KW-1185">Reference proteome</keyword>